<dbReference type="InterPro" id="IPR011009">
    <property type="entry name" value="Kinase-like_dom_sf"/>
</dbReference>
<evidence type="ECO:0000313" key="3">
    <source>
        <dbReference type="Proteomes" id="UP000237631"/>
    </source>
</evidence>
<reference evidence="3" key="1">
    <citation type="journal article" date="2017" name="bioRxiv">
        <title>Conservation of a gene cluster reveals novel cercosporin biosynthetic mechanisms and extends production to the genus Colletotrichum.</title>
        <authorList>
            <person name="de Jonge R."/>
            <person name="Ebert M.K."/>
            <person name="Huitt-Roehl C.R."/>
            <person name="Pal P."/>
            <person name="Suttle J.C."/>
            <person name="Spanner R.E."/>
            <person name="Neubauer J.D."/>
            <person name="Jurick W.M.II."/>
            <person name="Stott K.A."/>
            <person name="Secor G.A."/>
            <person name="Thomma B.P.H.J."/>
            <person name="Van de Peer Y."/>
            <person name="Townsend C.A."/>
            <person name="Bolton M.D."/>
        </authorList>
    </citation>
    <scope>NUCLEOTIDE SEQUENCE [LARGE SCALE GENOMIC DNA]</scope>
    <source>
        <strain evidence="3">CBS538.71</strain>
    </source>
</reference>
<organism evidence="2 3">
    <name type="scientific">Cercospora berteroae</name>
    <dbReference type="NCBI Taxonomy" id="357750"/>
    <lineage>
        <taxon>Eukaryota</taxon>
        <taxon>Fungi</taxon>
        <taxon>Dikarya</taxon>
        <taxon>Ascomycota</taxon>
        <taxon>Pezizomycotina</taxon>
        <taxon>Dothideomycetes</taxon>
        <taxon>Dothideomycetidae</taxon>
        <taxon>Mycosphaerellales</taxon>
        <taxon>Mycosphaerellaceae</taxon>
        <taxon>Cercospora</taxon>
    </lineage>
</organism>
<protein>
    <recommendedName>
        <fullName evidence="1">Protein kinase domain-containing protein</fullName>
    </recommendedName>
</protein>
<dbReference type="GO" id="GO:0004672">
    <property type="term" value="F:protein kinase activity"/>
    <property type="evidence" value="ECO:0007669"/>
    <property type="project" value="InterPro"/>
</dbReference>
<sequence length="355" mass="39984">MAAAQTQHEHDIFHYTSGRWLYNESKRLDERRLPFNAPALLEAAAKSVDQQNVDIKSFRKVAEGGFNRVLEVTMQNGLQVIARLPYPSTQPKVLATASEVATMDVVREYGVPTPTVYAYSTNASNPVGAEYILMEKVPGRCLGDIWYELSDKERVKLLGEIVTQEAKLFNIPFPAYGSVFKSDDLPDHMGRVALEARTGRFCIGPDVSLKNWFGTRSQLEISRNPATTAQQVLEDGAKKEIAWLQARAKPRLPFDREYREMFGYENVDPAHHAASLGKFLKVAAYIVPKDHWLQQPVIRHPDLTPNNIFVDDDLNITSIIDWQHATVLPLFLHAGIPGSLQNYGDPDSEELRKPE</sequence>
<keyword evidence="3" id="KW-1185">Reference proteome</keyword>
<dbReference type="Gene3D" id="3.90.1200.10">
    <property type="match status" value="1"/>
</dbReference>
<dbReference type="GO" id="GO:0005739">
    <property type="term" value="C:mitochondrion"/>
    <property type="evidence" value="ECO:0007669"/>
    <property type="project" value="TreeGrafter"/>
</dbReference>
<dbReference type="Gene3D" id="3.30.200.20">
    <property type="entry name" value="Phosphorylase Kinase, domain 1"/>
    <property type="match status" value="1"/>
</dbReference>
<feature type="domain" description="Protein kinase" evidence="1">
    <location>
        <begin position="55"/>
        <end position="355"/>
    </location>
</feature>
<evidence type="ECO:0000259" key="1">
    <source>
        <dbReference type="PROSITE" id="PS50011"/>
    </source>
</evidence>
<name>A0A2S6BX79_9PEZI</name>
<dbReference type="PANTHER" id="PTHR36091:SF2">
    <property type="entry name" value="AMINOGLYCOSIDE PHOSPHOTRANSFERASE DOMAIN-CONTAINING PROTEIN"/>
    <property type="match status" value="1"/>
</dbReference>
<dbReference type="PANTHER" id="PTHR36091">
    <property type="entry name" value="ALTERED INHERITANCE OF MITOCHONDRIA PROTEIN 9, MITOCHONDRIAL"/>
    <property type="match status" value="1"/>
</dbReference>
<proteinExistence type="predicted"/>
<dbReference type="Pfam" id="PF01636">
    <property type="entry name" value="APH"/>
    <property type="match status" value="1"/>
</dbReference>
<dbReference type="STRING" id="357750.A0A2S6BX79"/>
<dbReference type="InterPro" id="IPR000719">
    <property type="entry name" value="Prot_kinase_dom"/>
</dbReference>
<evidence type="ECO:0000313" key="2">
    <source>
        <dbReference type="EMBL" id="PPJ52072.1"/>
    </source>
</evidence>
<dbReference type="SUPFAM" id="SSF56112">
    <property type="entry name" value="Protein kinase-like (PK-like)"/>
    <property type="match status" value="1"/>
</dbReference>
<dbReference type="EMBL" id="PNEN01001722">
    <property type="protein sequence ID" value="PPJ52072.1"/>
    <property type="molecule type" value="Genomic_DNA"/>
</dbReference>
<dbReference type="Proteomes" id="UP000237631">
    <property type="component" value="Unassembled WGS sequence"/>
</dbReference>
<dbReference type="InterPro" id="IPR051035">
    <property type="entry name" value="Mito_inheritance_9"/>
</dbReference>
<dbReference type="InterPro" id="IPR002575">
    <property type="entry name" value="Aminoglycoside_PTrfase"/>
</dbReference>
<comment type="caution">
    <text evidence="2">The sequence shown here is derived from an EMBL/GenBank/DDBJ whole genome shotgun (WGS) entry which is preliminary data.</text>
</comment>
<dbReference type="GO" id="GO:0005524">
    <property type="term" value="F:ATP binding"/>
    <property type="evidence" value="ECO:0007669"/>
    <property type="project" value="InterPro"/>
</dbReference>
<dbReference type="AlphaFoldDB" id="A0A2S6BX79"/>
<dbReference type="PROSITE" id="PS50011">
    <property type="entry name" value="PROTEIN_KINASE_DOM"/>
    <property type="match status" value="1"/>
</dbReference>
<gene>
    <name evidence="2" type="ORF">CBER1_10035</name>
</gene>
<accession>A0A2S6BX79</accession>
<dbReference type="OrthoDB" id="10003767at2759"/>